<name>A0A420WF79_9PROT</name>
<dbReference type="PANTHER" id="PTHR21427:SF19">
    <property type="entry name" value="UBIQUINONE BIOSYNTHESIS PROTEIN COQ9, MITOCHONDRIAL"/>
    <property type="match status" value="1"/>
</dbReference>
<dbReference type="InterPro" id="IPR013718">
    <property type="entry name" value="COQ9_C"/>
</dbReference>
<keyword evidence="3" id="KW-0831">Ubiquinone biosynthesis</keyword>
<dbReference type="OrthoDB" id="7201143at2"/>
<evidence type="ECO:0000256" key="5">
    <source>
        <dbReference type="ARBA" id="ARBA00023121"/>
    </source>
</evidence>
<dbReference type="Gene3D" id="1.10.357.10">
    <property type="entry name" value="Tetracycline Repressor, domain 2"/>
    <property type="match status" value="1"/>
</dbReference>
<keyword evidence="8" id="KW-0830">Ubiquinone</keyword>
<keyword evidence="4" id="KW-0809">Transit peptide</keyword>
<evidence type="ECO:0000256" key="4">
    <source>
        <dbReference type="ARBA" id="ARBA00022946"/>
    </source>
</evidence>
<dbReference type="GO" id="GO:0006744">
    <property type="term" value="P:ubiquinone biosynthetic process"/>
    <property type="evidence" value="ECO:0007669"/>
    <property type="project" value="UniProtKB-KW"/>
</dbReference>
<dbReference type="InterPro" id="IPR012762">
    <property type="entry name" value="Ubiq_biosynth_COQ9"/>
</dbReference>
<feature type="domain" description="COQ9 C-terminal" evidence="7">
    <location>
        <begin position="123"/>
        <end position="191"/>
    </location>
</feature>
<dbReference type="GO" id="GO:0008289">
    <property type="term" value="F:lipid binding"/>
    <property type="evidence" value="ECO:0007669"/>
    <property type="project" value="UniProtKB-KW"/>
</dbReference>
<comment type="similarity">
    <text evidence="2">Belongs to the COQ9 family.</text>
</comment>
<evidence type="ECO:0000313" key="8">
    <source>
        <dbReference type="EMBL" id="RKQ69619.1"/>
    </source>
</evidence>
<evidence type="ECO:0000256" key="3">
    <source>
        <dbReference type="ARBA" id="ARBA00022688"/>
    </source>
</evidence>
<organism evidence="8 9">
    <name type="scientific">Litorimonas taeanensis</name>
    <dbReference type="NCBI Taxonomy" id="568099"/>
    <lineage>
        <taxon>Bacteria</taxon>
        <taxon>Pseudomonadati</taxon>
        <taxon>Pseudomonadota</taxon>
        <taxon>Alphaproteobacteria</taxon>
        <taxon>Maricaulales</taxon>
        <taxon>Robiginitomaculaceae</taxon>
    </lineage>
</organism>
<dbReference type="EMBL" id="RBII01000002">
    <property type="protein sequence ID" value="RKQ69619.1"/>
    <property type="molecule type" value="Genomic_DNA"/>
</dbReference>
<dbReference type="NCBIfam" id="TIGR02396">
    <property type="entry name" value="diverge_rpsU"/>
    <property type="match status" value="1"/>
</dbReference>
<dbReference type="Proteomes" id="UP000282211">
    <property type="component" value="Unassembled WGS sequence"/>
</dbReference>
<keyword evidence="9" id="KW-1185">Reference proteome</keyword>
<sequence>MTETALQPRERILNAALNLIPFEGWTDKMLAQAVEAAALPQGADALYFPEGVLDLLAFWSEQLNDEAAEALSKLDLGALKIRDKVTQGVLARLEAIGPHEDAARRAMARLSLPDSFLTGRMSATGQLWSAADMIWRAIGDTSTDANYYSKRTILSGVIAASLPVWINDSDPAKEKARAFLDARIANVMQFEKFKWQVKSATKDWPSPASILGSIRYGGLPKFKRRRRRS</sequence>
<comment type="pathway">
    <text evidence="1">Cofactor biosynthesis; ubiquinone biosynthesis.</text>
</comment>
<gene>
    <name evidence="8" type="ORF">DES40_2422</name>
</gene>
<dbReference type="Pfam" id="PF08511">
    <property type="entry name" value="COQ9"/>
    <property type="match status" value="1"/>
</dbReference>
<proteinExistence type="inferred from homology"/>
<evidence type="ECO:0000313" key="9">
    <source>
        <dbReference type="Proteomes" id="UP000282211"/>
    </source>
</evidence>
<comment type="function">
    <text evidence="6">Membrane-associated protein that warps the membrane surface to access and bind aromatic isoprenes with high specificity, including ubiquinone (CoQ) isoprene intermediates and presents them directly to COQ7, therefore facilitating the COQ7-mediated hydroxylase step. Participates in the biosynthesis of coenzyme Q, also named ubiquinone, an essential lipid-soluble electron transporter for aerobic cellular respiration.</text>
</comment>
<dbReference type="RefSeq" id="WP_121102493.1">
    <property type="nucleotide sequence ID" value="NZ_RBII01000002.1"/>
</dbReference>
<evidence type="ECO:0000259" key="7">
    <source>
        <dbReference type="Pfam" id="PF08511"/>
    </source>
</evidence>
<keyword evidence="5" id="KW-0446">Lipid-binding</keyword>
<accession>A0A420WF79</accession>
<dbReference type="InParanoid" id="A0A420WF79"/>
<dbReference type="AlphaFoldDB" id="A0A420WF79"/>
<evidence type="ECO:0000256" key="1">
    <source>
        <dbReference type="ARBA" id="ARBA00004749"/>
    </source>
</evidence>
<protein>
    <submittedName>
        <fullName evidence="8">Ubiquinone biosynthesis protein COQ9</fullName>
    </submittedName>
</protein>
<reference evidence="8 9" key="1">
    <citation type="submission" date="2018-10" db="EMBL/GenBank/DDBJ databases">
        <title>Genomic Encyclopedia of Type Strains, Phase IV (KMG-IV): sequencing the most valuable type-strain genomes for metagenomic binning, comparative biology and taxonomic classification.</title>
        <authorList>
            <person name="Goeker M."/>
        </authorList>
    </citation>
    <scope>NUCLEOTIDE SEQUENCE [LARGE SCALE GENOMIC DNA]</scope>
    <source>
        <strain evidence="8 9">DSM 22008</strain>
    </source>
</reference>
<evidence type="ECO:0000256" key="6">
    <source>
        <dbReference type="ARBA" id="ARBA00058104"/>
    </source>
</evidence>
<dbReference type="PANTHER" id="PTHR21427">
    <property type="entry name" value="UBIQUINONE BIOSYNTHESIS PROTEIN COQ9, MITOCHONDRIAL"/>
    <property type="match status" value="1"/>
</dbReference>
<comment type="caution">
    <text evidence="8">The sequence shown here is derived from an EMBL/GenBank/DDBJ whole genome shotgun (WGS) entry which is preliminary data.</text>
</comment>
<evidence type="ECO:0000256" key="2">
    <source>
        <dbReference type="ARBA" id="ARBA00010766"/>
    </source>
</evidence>